<reference evidence="3 4" key="1">
    <citation type="submission" date="2023-06" db="EMBL/GenBank/DDBJ databases">
        <title>Black Yeasts Isolated from many extreme environments.</title>
        <authorList>
            <person name="Coleine C."/>
            <person name="Stajich J.E."/>
            <person name="Selbmann L."/>
        </authorList>
    </citation>
    <scope>NUCLEOTIDE SEQUENCE [LARGE SCALE GENOMIC DNA]</scope>
    <source>
        <strain evidence="3 4">CCFEE 5887</strain>
    </source>
</reference>
<proteinExistence type="predicted"/>
<organism evidence="3 4">
    <name type="scientific">Vermiconidia calcicola</name>
    <dbReference type="NCBI Taxonomy" id="1690605"/>
    <lineage>
        <taxon>Eukaryota</taxon>
        <taxon>Fungi</taxon>
        <taxon>Dikarya</taxon>
        <taxon>Ascomycota</taxon>
        <taxon>Pezizomycotina</taxon>
        <taxon>Dothideomycetes</taxon>
        <taxon>Dothideomycetidae</taxon>
        <taxon>Mycosphaerellales</taxon>
        <taxon>Extremaceae</taxon>
        <taxon>Vermiconidia</taxon>
    </lineage>
</organism>
<dbReference type="EMBL" id="JAXLQG010000026">
    <property type="protein sequence ID" value="KAK5528494.1"/>
    <property type="molecule type" value="Genomic_DNA"/>
</dbReference>
<dbReference type="Proteomes" id="UP001345827">
    <property type="component" value="Unassembled WGS sequence"/>
</dbReference>
<accession>A0AAV9PSI8</accession>
<feature type="non-terminal residue" evidence="3">
    <location>
        <position position="1"/>
    </location>
</feature>
<feature type="domain" description="C2H2-type" evidence="2">
    <location>
        <begin position="233"/>
        <end position="261"/>
    </location>
</feature>
<evidence type="ECO:0000313" key="3">
    <source>
        <dbReference type="EMBL" id="KAK5528494.1"/>
    </source>
</evidence>
<comment type="caution">
    <text evidence="3">The sequence shown here is derived from an EMBL/GenBank/DDBJ whole genome shotgun (WGS) entry which is preliminary data.</text>
</comment>
<keyword evidence="4" id="KW-1185">Reference proteome</keyword>
<evidence type="ECO:0000313" key="4">
    <source>
        <dbReference type="Proteomes" id="UP001345827"/>
    </source>
</evidence>
<gene>
    <name evidence="3" type="ORF">LTR25_010493</name>
</gene>
<feature type="region of interest" description="Disordered" evidence="1">
    <location>
        <begin position="264"/>
        <end position="294"/>
    </location>
</feature>
<feature type="compositionally biased region" description="Basic residues" evidence="1">
    <location>
        <begin position="278"/>
        <end position="292"/>
    </location>
</feature>
<dbReference type="SMART" id="SM00355">
    <property type="entry name" value="ZnF_C2H2"/>
    <property type="match status" value="3"/>
</dbReference>
<protein>
    <recommendedName>
        <fullName evidence="2">C2H2-type domain-containing protein</fullName>
    </recommendedName>
</protein>
<feature type="domain" description="C2H2-type" evidence="2">
    <location>
        <begin position="323"/>
        <end position="350"/>
    </location>
</feature>
<dbReference type="InterPro" id="IPR013087">
    <property type="entry name" value="Znf_C2H2_type"/>
</dbReference>
<name>A0AAV9PSI8_9PEZI</name>
<dbReference type="AlphaFoldDB" id="A0AAV9PSI8"/>
<evidence type="ECO:0000259" key="2">
    <source>
        <dbReference type="SMART" id="SM00355"/>
    </source>
</evidence>
<sequence>KNMHPSDGVSREDHNEHRKIRIRAITAILKAHRIAWVQAENGPRALRPSTTAKPLDFVGGSFSSVVPVKRPANDEDASIPIDPALLEGDTLVDDDEDVLDFDQLTAAEAENFDVPVDTDVVNEDDGKEGGTLLSRVSEYIFDHAIEDDSKETGEDVLDVLELAFQRLRVTPTMQITKPITEFLLDEWCAKLSTINIVKDTHMPPGSGKNPPPERFQGRIPFGGTRDPPSRHLAMCPTNGCQYTTYNLQDLDRHIRFCVQKHSLPDTEESEEDNQGTTKQRKRRSKPKKPNMHKCKDKDCDFTTSSASKITTHWIEKHMFGEHGDCNFPGCDTLDLFDSLAAFKQHVKDTHPADEIEPRPCPLLGTDREGPSCAGKTFKTVDHYNGHLRSKDHMLVGKQYSELSVGTAERKRDFWMAIKSQK</sequence>
<evidence type="ECO:0000256" key="1">
    <source>
        <dbReference type="SAM" id="MobiDB-lite"/>
    </source>
</evidence>
<feature type="domain" description="C2H2-type" evidence="2">
    <location>
        <begin position="292"/>
        <end position="317"/>
    </location>
</feature>